<gene>
    <name evidence="3" type="ORF">PIIN_10278</name>
</gene>
<dbReference type="Proteomes" id="UP000007148">
    <property type="component" value="Unassembled WGS sequence"/>
</dbReference>
<proteinExistence type="predicted"/>
<name>G4TY90_SERID</name>
<feature type="region of interest" description="Disordered" evidence="1">
    <location>
        <begin position="30"/>
        <end position="49"/>
    </location>
</feature>
<evidence type="ECO:0000313" key="4">
    <source>
        <dbReference type="Proteomes" id="UP000007148"/>
    </source>
</evidence>
<keyword evidence="4" id="KW-1185">Reference proteome</keyword>
<dbReference type="InterPro" id="IPR045340">
    <property type="entry name" value="DUF6533"/>
</dbReference>
<dbReference type="EMBL" id="CAFZ01000680">
    <property type="protein sequence ID" value="CCA76283.1"/>
    <property type="molecule type" value="Genomic_DNA"/>
</dbReference>
<dbReference type="Pfam" id="PF20151">
    <property type="entry name" value="DUF6533"/>
    <property type="match status" value="1"/>
</dbReference>
<dbReference type="AlphaFoldDB" id="G4TY90"/>
<sequence length="343" mass="38257">MRTSPASKARTRTIRISYTAHVTVEDDSSAHSFSRMNSEHEPTTMRNGNYRWPLPHHRRSSGHGCVLSHERIAQYAAISGTTVFMYDYALTLPSEVGLIWTPSSGWVGKRVFFFTRYLPTVGLPLLLVDSFASPISSVSTCYSRRELWRYDSSFVSVHGVFSTVYRKTALTCSINGRCGTTGDIRHLHEIVAGSYLSMLPCEMVILLATLAHSVCAKRLHLLDGASATLPILTRLYRDGTACFRLAVSLRMCGAIVWLEAPAILKPSADYGIYALTSILSSRFFLRLRGSISRANAALPGSLSMPTADTFTLPKRSRHILPRLSRLKPHGKRLRETYADYPHE</sequence>
<protein>
    <recommendedName>
        <fullName evidence="2">DUF6533 domain-containing protein</fullName>
    </recommendedName>
</protein>
<comment type="caution">
    <text evidence="3">The sequence shown here is derived from an EMBL/GenBank/DDBJ whole genome shotgun (WGS) entry which is preliminary data.</text>
</comment>
<evidence type="ECO:0000259" key="2">
    <source>
        <dbReference type="Pfam" id="PF20151"/>
    </source>
</evidence>
<feature type="domain" description="DUF6533" evidence="2">
    <location>
        <begin position="75"/>
        <end position="119"/>
    </location>
</feature>
<reference evidence="3 4" key="1">
    <citation type="journal article" date="2011" name="PLoS Pathog.">
        <title>Endophytic Life Strategies Decoded by Genome and Transcriptome Analyses of the Mutualistic Root Symbiont Piriformospora indica.</title>
        <authorList>
            <person name="Zuccaro A."/>
            <person name="Lahrmann U."/>
            <person name="Guldener U."/>
            <person name="Langen G."/>
            <person name="Pfiffi S."/>
            <person name="Biedenkopf D."/>
            <person name="Wong P."/>
            <person name="Samans B."/>
            <person name="Grimm C."/>
            <person name="Basiewicz M."/>
            <person name="Murat C."/>
            <person name="Martin F."/>
            <person name="Kogel K.H."/>
        </authorList>
    </citation>
    <scope>NUCLEOTIDE SEQUENCE [LARGE SCALE GENOMIC DNA]</scope>
    <source>
        <strain evidence="3 4">DSM 11827</strain>
    </source>
</reference>
<evidence type="ECO:0000256" key="1">
    <source>
        <dbReference type="SAM" id="MobiDB-lite"/>
    </source>
</evidence>
<accession>G4TY90</accession>
<organism evidence="3 4">
    <name type="scientific">Serendipita indica (strain DSM 11827)</name>
    <name type="common">Root endophyte fungus</name>
    <name type="synonym">Piriformospora indica</name>
    <dbReference type="NCBI Taxonomy" id="1109443"/>
    <lineage>
        <taxon>Eukaryota</taxon>
        <taxon>Fungi</taxon>
        <taxon>Dikarya</taxon>
        <taxon>Basidiomycota</taxon>
        <taxon>Agaricomycotina</taxon>
        <taxon>Agaricomycetes</taxon>
        <taxon>Sebacinales</taxon>
        <taxon>Serendipitaceae</taxon>
        <taxon>Serendipita</taxon>
    </lineage>
</organism>
<dbReference type="InParanoid" id="G4TY90"/>
<dbReference type="OrthoDB" id="2958007at2759"/>
<dbReference type="HOGENOM" id="CLU_809218_0_0_1"/>
<evidence type="ECO:0000313" key="3">
    <source>
        <dbReference type="EMBL" id="CCA76283.1"/>
    </source>
</evidence>